<dbReference type="PANTHER" id="PTHR43280">
    <property type="entry name" value="ARAC-FAMILY TRANSCRIPTIONAL REGULATOR"/>
    <property type="match status" value="1"/>
</dbReference>
<accession>A0AAE9ZHA9</accession>
<dbReference type="AlphaFoldDB" id="A0AAE9ZHA9"/>
<dbReference type="PRINTS" id="PR00032">
    <property type="entry name" value="HTHARAC"/>
</dbReference>
<keyword evidence="1" id="KW-0805">Transcription regulation</keyword>
<dbReference type="Proteomes" id="UP001214043">
    <property type="component" value="Chromosome"/>
</dbReference>
<dbReference type="InterPro" id="IPR018060">
    <property type="entry name" value="HTH_AraC"/>
</dbReference>
<dbReference type="RefSeq" id="WP_274494735.1">
    <property type="nucleotide sequence ID" value="NZ_CP118166.1"/>
</dbReference>
<keyword evidence="3" id="KW-0804">Transcription</keyword>
<dbReference type="InterPro" id="IPR020449">
    <property type="entry name" value="Tscrpt_reg_AraC-type_HTH"/>
</dbReference>
<dbReference type="PROSITE" id="PS01124">
    <property type="entry name" value="HTH_ARAC_FAMILY_2"/>
    <property type="match status" value="1"/>
</dbReference>
<dbReference type="Gene3D" id="1.10.10.60">
    <property type="entry name" value="Homeodomain-like"/>
    <property type="match status" value="1"/>
</dbReference>
<dbReference type="GO" id="GO:0043565">
    <property type="term" value="F:sequence-specific DNA binding"/>
    <property type="evidence" value="ECO:0007669"/>
    <property type="project" value="InterPro"/>
</dbReference>
<reference evidence="6" key="1">
    <citation type="submission" date="2023-02" db="EMBL/GenBank/DDBJ databases">
        <title>Genome sequence of Hyphococcus flavus.</title>
        <authorList>
            <person name="Rong J.-C."/>
            <person name="Zhao Q."/>
            <person name="Yi M."/>
            <person name="Wu J.-Y."/>
        </authorList>
    </citation>
    <scope>NUCLEOTIDE SEQUENCE</scope>
    <source>
        <strain evidence="6">MCCC 1K03223</strain>
    </source>
</reference>
<keyword evidence="7" id="KW-1185">Reference proteome</keyword>
<proteinExistence type="predicted"/>
<dbReference type="EMBL" id="CP118166">
    <property type="protein sequence ID" value="WDI32792.1"/>
    <property type="molecule type" value="Genomic_DNA"/>
</dbReference>
<feature type="transmembrane region" description="Helical" evidence="4">
    <location>
        <begin position="6"/>
        <end position="25"/>
    </location>
</feature>
<gene>
    <name evidence="6" type="ORF">PUV54_06225</name>
</gene>
<dbReference type="InterPro" id="IPR009057">
    <property type="entry name" value="Homeodomain-like_sf"/>
</dbReference>
<evidence type="ECO:0000256" key="4">
    <source>
        <dbReference type="SAM" id="Phobius"/>
    </source>
</evidence>
<name>A0AAE9ZHA9_9PROT</name>
<feature type="domain" description="HTH araC/xylS-type" evidence="5">
    <location>
        <begin position="236"/>
        <end position="337"/>
    </location>
</feature>
<feature type="transmembrane region" description="Helical" evidence="4">
    <location>
        <begin position="32"/>
        <end position="50"/>
    </location>
</feature>
<dbReference type="PANTHER" id="PTHR43280:SF29">
    <property type="entry name" value="ARAC-FAMILY TRANSCRIPTIONAL REGULATOR"/>
    <property type="match status" value="1"/>
</dbReference>
<dbReference type="SMART" id="SM00342">
    <property type="entry name" value="HTH_ARAC"/>
    <property type="match status" value="1"/>
</dbReference>
<keyword evidence="4" id="KW-1133">Transmembrane helix</keyword>
<feature type="transmembrane region" description="Helical" evidence="4">
    <location>
        <begin position="56"/>
        <end position="77"/>
    </location>
</feature>
<protein>
    <submittedName>
        <fullName evidence="6">AraC family transcriptional regulator</fullName>
    </submittedName>
</protein>
<feature type="transmembrane region" description="Helical" evidence="4">
    <location>
        <begin position="89"/>
        <end position="109"/>
    </location>
</feature>
<feature type="transmembrane region" description="Helical" evidence="4">
    <location>
        <begin position="115"/>
        <end position="134"/>
    </location>
</feature>
<evidence type="ECO:0000259" key="5">
    <source>
        <dbReference type="PROSITE" id="PS01124"/>
    </source>
</evidence>
<dbReference type="GO" id="GO:0003700">
    <property type="term" value="F:DNA-binding transcription factor activity"/>
    <property type="evidence" value="ECO:0007669"/>
    <property type="project" value="InterPro"/>
</dbReference>
<evidence type="ECO:0000256" key="2">
    <source>
        <dbReference type="ARBA" id="ARBA00023125"/>
    </source>
</evidence>
<dbReference type="Pfam" id="PF12833">
    <property type="entry name" value="HTH_18"/>
    <property type="match status" value="1"/>
</dbReference>
<feature type="transmembrane region" description="Helical" evidence="4">
    <location>
        <begin position="187"/>
        <end position="210"/>
    </location>
</feature>
<dbReference type="SUPFAM" id="SSF46689">
    <property type="entry name" value="Homeodomain-like"/>
    <property type="match status" value="1"/>
</dbReference>
<evidence type="ECO:0000313" key="6">
    <source>
        <dbReference type="EMBL" id="WDI32792.1"/>
    </source>
</evidence>
<evidence type="ECO:0000256" key="1">
    <source>
        <dbReference type="ARBA" id="ARBA00023015"/>
    </source>
</evidence>
<sequence>MSPDHFLLVFAIGQTGLLLLMLLAARSRPPGAVYLCGVLASFAGLFWVVLAKDFGWPFLTRLDALLATALAVFTVLHNRALLHGRTQSLRADIVWFTPVMILLAAQPFAARAVTVDLMLVVLIGAMLYCGANLVRHVMRSSADGVAAGGRPAKLSLYAHLAFLCVIALGLTQHLAERFEAQAMSSLWTHATLAGFLGTVALAALAFSASYRVAPTGASRRGSKHSLSPQETARMQEVLTRVMTDDEMFKKPDLQVRDVAMRLGVGADTVSEAIRRGLGANFFDFVNEKRIEDAKQQLVETSGAIEQVMFEAGFNSKSSFYAEFKKRTGVTPGQYRRDSKRV</sequence>
<evidence type="ECO:0000256" key="3">
    <source>
        <dbReference type="ARBA" id="ARBA00023163"/>
    </source>
</evidence>
<dbReference type="KEGG" id="hfl:PUV54_06225"/>
<keyword evidence="4" id="KW-0812">Transmembrane</keyword>
<keyword evidence="2" id="KW-0238">DNA-binding</keyword>
<organism evidence="6 7">
    <name type="scientific">Hyphococcus flavus</name>
    <dbReference type="NCBI Taxonomy" id="1866326"/>
    <lineage>
        <taxon>Bacteria</taxon>
        <taxon>Pseudomonadati</taxon>
        <taxon>Pseudomonadota</taxon>
        <taxon>Alphaproteobacteria</taxon>
        <taxon>Parvularculales</taxon>
        <taxon>Parvularculaceae</taxon>
        <taxon>Hyphococcus</taxon>
    </lineage>
</organism>
<feature type="transmembrane region" description="Helical" evidence="4">
    <location>
        <begin position="154"/>
        <end position="175"/>
    </location>
</feature>
<evidence type="ECO:0000313" key="7">
    <source>
        <dbReference type="Proteomes" id="UP001214043"/>
    </source>
</evidence>
<keyword evidence="4" id="KW-0472">Membrane</keyword>